<feature type="transmembrane region" description="Helical" evidence="1">
    <location>
        <begin position="59"/>
        <end position="81"/>
    </location>
</feature>
<sequence>MIGFLKTIPAFSGNREKIIWFSGCVFALIIGAWFGYSTWAYLHDPAAYPHLKPGTMVPLFWGTGAVAFGFNGLVGLYLGVLRLHQTK</sequence>
<evidence type="ECO:0000313" key="2">
    <source>
        <dbReference type="EMBL" id="MDT0337488.1"/>
    </source>
</evidence>
<protein>
    <submittedName>
        <fullName evidence="2">Uncharacterized protein</fullName>
    </submittedName>
</protein>
<keyword evidence="1" id="KW-1133">Transmembrane helix</keyword>
<feature type="transmembrane region" description="Helical" evidence="1">
    <location>
        <begin position="18"/>
        <end position="39"/>
    </location>
</feature>
<comment type="caution">
    <text evidence="2">The sequence shown here is derived from an EMBL/GenBank/DDBJ whole genome shotgun (WGS) entry which is preliminary data.</text>
</comment>
<accession>A0AAE4K3Z2</accession>
<name>A0AAE4K3Z2_9BURK</name>
<dbReference type="EMBL" id="JAVRAA010000005">
    <property type="protein sequence ID" value="MDT0337488.1"/>
    <property type="molecule type" value="Genomic_DNA"/>
</dbReference>
<gene>
    <name evidence="2" type="ORF">RJN63_11660</name>
</gene>
<keyword evidence="1" id="KW-0472">Membrane</keyword>
<organism evidence="2">
    <name type="scientific">Herbaspirillum huttiense subsp. nephrolepidis</name>
    <dbReference type="NCBI Taxonomy" id="3075126"/>
    <lineage>
        <taxon>Bacteria</taxon>
        <taxon>Pseudomonadati</taxon>
        <taxon>Pseudomonadota</taxon>
        <taxon>Betaproteobacteria</taxon>
        <taxon>Burkholderiales</taxon>
        <taxon>Oxalobacteraceae</taxon>
        <taxon>Herbaspirillum</taxon>
    </lineage>
</organism>
<dbReference type="RefSeq" id="WP_284076957.1">
    <property type="nucleotide sequence ID" value="NZ_JAVLSM010000007.1"/>
</dbReference>
<reference evidence="2" key="1">
    <citation type="submission" date="2023-02" db="EMBL/GenBank/DDBJ databases">
        <title>Description of Herbaspirillum huttiense subsp. nephrolepsisexaltata and Herbaspirillum huttiense subsp. lycopersicon.</title>
        <authorList>
            <person name="Poudel M."/>
            <person name="Sharma A."/>
            <person name="Goss E."/>
            <person name="Tapia J.H."/>
            <person name="Harmon C.M."/>
            <person name="Jones J.B."/>
        </authorList>
    </citation>
    <scope>NUCLEOTIDE SEQUENCE</scope>
    <source>
        <strain evidence="2">NC40101</strain>
    </source>
</reference>
<keyword evidence="1" id="KW-0812">Transmembrane</keyword>
<evidence type="ECO:0000256" key="1">
    <source>
        <dbReference type="SAM" id="Phobius"/>
    </source>
</evidence>
<proteinExistence type="predicted"/>
<dbReference type="AlphaFoldDB" id="A0AAE4K3Z2"/>